<proteinExistence type="predicted"/>
<dbReference type="EMBL" id="GBXM01025533">
    <property type="protein sequence ID" value="JAH83044.1"/>
    <property type="molecule type" value="Transcribed_RNA"/>
</dbReference>
<reference evidence="1" key="2">
    <citation type="journal article" date="2015" name="Fish Shellfish Immunol.">
        <title>Early steps in the European eel (Anguilla anguilla)-Vibrio vulnificus interaction in the gills: Role of the RtxA13 toxin.</title>
        <authorList>
            <person name="Callol A."/>
            <person name="Pajuelo D."/>
            <person name="Ebbesson L."/>
            <person name="Teles M."/>
            <person name="MacKenzie S."/>
            <person name="Amaro C."/>
        </authorList>
    </citation>
    <scope>NUCLEOTIDE SEQUENCE</scope>
</reference>
<sequence length="43" mass="4571">MRLEVFDLVVLVVSIPPPFGTGMKGAFALLLSFDKGNAQMSSS</sequence>
<organism evidence="1">
    <name type="scientific">Anguilla anguilla</name>
    <name type="common">European freshwater eel</name>
    <name type="synonym">Muraena anguilla</name>
    <dbReference type="NCBI Taxonomy" id="7936"/>
    <lineage>
        <taxon>Eukaryota</taxon>
        <taxon>Metazoa</taxon>
        <taxon>Chordata</taxon>
        <taxon>Craniata</taxon>
        <taxon>Vertebrata</taxon>
        <taxon>Euteleostomi</taxon>
        <taxon>Actinopterygii</taxon>
        <taxon>Neopterygii</taxon>
        <taxon>Teleostei</taxon>
        <taxon>Anguilliformes</taxon>
        <taxon>Anguillidae</taxon>
        <taxon>Anguilla</taxon>
    </lineage>
</organism>
<protein>
    <submittedName>
        <fullName evidence="1">Uncharacterized protein</fullName>
    </submittedName>
</protein>
<dbReference type="AlphaFoldDB" id="A0A0E9VY25"/>
<reference evidence="1" key="1">
    <citation type="submission" date="2014-11" db="EMBL/GenBank/DDBJ databases">
        <authorList>
            <person name="Amaro Gonzalez C."/>
        </authorList>
    </citation>
    <scope>NUCLEOTIDE SEQUENCE</scope>
</reference>
<evidence type="ECO:0000313" key="1">
    <source>
        <dbReference type="EMBL" id="JAH83044.1"/>
    </source>
</evidence>
<name>A0A0E9VY25_ANGAN</name>
<accession>A0A0E9VY25</accession>